<evidence type="ECO:0000313" key="1">
    <source>
        <dbReference type="EMBL" id="KAH7911693.1"/>
    </source>
</evidence>
<organism evidence="1 2">
    <name type="scientific">Hygrophoropsis aurantiaca</name>
    <dbReference type="NCBI Taxonomy" id="72124"/>
    <lineage>
        <taxon>Eukaryota</taxon>
        <taxon>Fungi</taxon>
        <taxon>Dikarya</taxon>
        <taxon>Basidiomycota</taxon>
        <taxon>Agaricomycotina</taxon>
        <taxon>Agaricomycetes</taxon>
        <taxon>Agaricomycetidae</taxon>
        <taxon>Boletales</taxon>
        <taxon>Coniophorineae</taxon>
        <taxon>Hygrophoropsidaceae</taxon>
        <taxon>Hygrophoropsis</taxon>
    </lineage>
</organism>
<protein>
    <submittedName>
        <fullName evidence="1">Uncharacterized protein</fullName>
    </submittedName>
</protein>
<dbReference type="Proteomes" id="UP000790377">
    <property type="component" value="Unassembled WGS sequence"/>
</dbReference>
<sequence length="603" mass="68605">MASAECILASSISRLETLVIPALERVAYFLATDASLGPPKDLISLLCTSKTIHRALCFANNPHLYSNIYRFKFDSSAVERRLSVGWSSTPCFAEELRKRFSALKRIRQGRVEEHSHLDDLWTAYLMMLENDGRNEAQLFEWAVLSRWVHSVILHRMHASPESGSSWMFDTVGTSLSLWLLWMSNSKGKAEESWRRKAIVKMLSPFIVVGYKFPSTYAPDSHFYIPPCENLQSLALGSSGPPPEISEIMHYGHKLTIAAPLLTPAALLNFVIRFEAEQDISALPPAISQLPENRAQAISLGLLGPRLTQEDVIDFHYGSRIREFERGRLTVDEFGEEIQSSEIHDKDWFRLVSCCDLWSDASPLKGIVYPLGSLIGKWNGRILVPDPQASMHIVVNHRAPIPHVPVYHERLTCQLEEHHCLSPYEPLIAPSDQDGWGEDILNAWLPRLLNINRRADGIEVFDPTTNERIWYETYHPERSAPYSKSAWEKIQADQSWRHQTPFEATQHASASDDEYEDVYEYKSSGVRDIIITGETCEREGDAWGHYSFIGRHLQKNVEDTYRGRWIFKGYIHGHSLVGRWRETGTNINLPGMEGGFVLCKGDAQ</sequence>
<proteinExistence type="predicted"/>
<keyword evidence="2" id="KW-1185">Reference proteome</keyword>
<reference evidence="1" key="1">
    <citation type="journal article" date="2021" name="New Phytol.">
        <title>Evolutionary innovations through gain and loss of genes in the ectomycorrhizal Boletales.</title>
        <authorList>
            <person name="Wu G."/>
            <person name="Miyauchi S."/>
            <person name="Morin E."/>
            <person name="Kuo A."/>
            <person name="Drula E."/>
            <person name="Varga T."/>
            <person name="Kohler A."/>
            <person name="Feng B."/>
            <person name="Cao Y."/>
            <person name="Lipzen A."/>
            <person name="Daum C."/>
            <person name="Hundley H."/>
            <person name="Pangilinan J."/>
            <person name="Johnson J."/>
            <person name="Barry K."/>
            <person name="LaButti K."/>
            <person name="Ng V."/>
            <person name="Ahrendt S."/>
            <person name="Min B."/>
            <person name="Choi I.G."/>
            <person name="Park H."/>
            <person name="Plett J.M."/>
            <person name="Magnuson J."/>
            <person name="Spatafora J.W."/>
            <person name="Nagy L.G."/>
            <person name="Henrissat B."/>
            <person name="Grigoriev I.V."/>
            <person name="Yang Z.L."/>
            <person name="Xu J."/>
            <person name="Martin F.M."/>
        </authorList>
    </citation>
    <scope>NUCLEOTIDE SEQUENCE</scope>
    <source>
        <strain evidence="1">ATCC 28755</strain>
    </source>
</reference>
<accession>A0ACB8AEZ2</accession>
<name>A0ACB8AEZ2_9AGAM</name>
<gene>
    <name evidence="1" type="ORF">BJ138DRAFT_1113010</name>
</gene>
<evidence type="ECO:0000313" key="2">
    <source>
        <dbReference type="Proteomes" id="UP000790377"/>
    </source>
</evidence>
<comment type="caution">
    <text evidence="1">The sequence shown here is derived from an EMBL/GenBank/DDBJ whole genome shotgun (WGS) entry which is preliminary data.</text>
</comment>
<dbReference type="EMBL" id="MU267670">
    <property type="protein sequence ID" value="KAH7911693.1"/>
    <property type="molecule type" value="Genomic_DNA"/>
</dbReference>